<sequence>MPTPLSDGAAAPGREHVGEPTHTDPRTAAHTHTEADAGASGPDDLARLAESSALQVLAGVARGEPPADGFAPLWPWLERAGPVSPLRRLAEGFDLSRAELELVVLLLAAGVSEPVARAAADATAAHGGVAGAGLPVWLACRAVPGLCPSVLAAALPLVRFDLVEVEECAPRVEARLALAAPVLDRLLGKPVRDPLVSARMAPVPVLAAGPAEDDELRSAVARSLASRGPLGLPPLVLLPDTPVEEVAAALAGLGLVPWRLRWSEVPEDPETRDRLASRWSREAMVDGAALVIDAAGSPPEAPIAAFADRVLGHVLLTGSQRHDGLVRGVRVVPAAADGPTTAIRRWTAALGPDRAARLGREVHRLAGQFRLDARGIADAAAVAGAAVDAAPDTAGAAAALWHAAARCFTPSPLPGVSLVEPAYDWDDIVLPTATEAALRRVESHVRHATRVFDDWGFAARVGGRGSWRGRGVAALFCGPSGTGKTMAAEVLASALDLRVMVIDLSQIISKWVGETSKNIAAVFEAAESSGSMMVWNEGDAVWGTRGGVASATDRHVNAEVGDLLQRIETFSGFTVVTTNLRQAIDPAFLRRFRFVLDFPLPSEAERRRLWRAAFPPQTPVEPERWEALAALPLTGGSIRNVALGAAFLAAETGRPVDRAMVEAELAEELRKQDLPVPHLKWEEST</sequence>
<keyword evidence="2" id="KW-0547">Nucleotide-binding</keyword>
<evidence type="ECO:0000259" key="5">
    <source>
        <dbReference type="SMART" id="SM00382"/>
    </source>
</evidence>
<evidence type="ECO:0000256" key="2">
    <source>
        <dbReference type="ARBA" id="ARBA00022741"/>
    </source>
</evidence>
<proteinExistence type="inferred from homology"/>
<keyword evidence="3 6" id="KW-0067">ATP-binding</keyword>
<feature type="compositionally biased region" description="Basic and acidic residues" evidence="4">
    <location>
        <begin position="13"/>
        <end position="35"/>
    </location>
</feature>
<dbReference type="Proteomes" id="UP001596066">
    <property type="component" value="Unassembled WGS sequence"/>
</dbReference>
<dbReference type="RefSeq" id="WP_346148338.1">
    <property type="nucleotide sequence ID" value="NZ_BAAAUA010000047.1"/>
</dbReference>
<evidence type="ECO:0000256" key="1">
    <source>
        <dbReference type="ARBA" id="ARBA00006914"/>
    </source>
</evidence>
<evidence type="ECO:0000256" key="3">
    <source>
        <dbReference type="ARBA" id="ARBA00022840"/>
    </source>
</evidence>
<feature type="region of interest" description="Disordered" evidence="4">
    <location>
        <begin position="1"/>
        <end position="43"/>
    </location>
</feature>
<dbReference type="CDD" id="cd19481">
    <property type="entry name" value="RecA-like_protease"/>
    <property type="match status" value="1"/>
</dbReference>
<dbReference type="Pfam" id="PF00004">
    <property type="entry name" value="AAA"/>
    <property type="match status" value="1"/>
</dbReference>
<dbReference type="InterPro" id="IPR003959">
    <property type="entry name" value="ATPase_AAA_core"/>
</dbReference>
<name>A0ABW0VJ16_9ACTN</name>
<protein>
    <submittedName>
        <fullName evidence="6">ATP-binding protein</fullName>
    </submittedName>
</protein>
<evidence type="ECO:0000313" key="6">
    <source>
        <dbReference type="EMBL" id="MFC5645428.1"/>
    </source>
</evidence>
<feature type="domain" description="AAA+ ATPase" evidence="5">
    <location>
        <begin position="470"/>
        <end position="602"/>
    </location>
</feature>
<evidence type="ECO:0000313" key="7">
    <source>
        <dbReference type="Proteomes" id="UP001596066"/>
    </source>
</evidence>
<dbReference type="Gene3D" id="3.40.50.300">
    <property type="entry name" value="P-loop containing nucleotide triphosphate hydrolases"/>
    <property type="match status" value="1"/>
</dbReference>
<dbReference type="SMART" id="SM00382">
    <property type="entry name" value="AAA"/>
    <property type="match status" value="1"/>
</dbReference>
<reference evidence="7" key="1">
    <citation type="journal article" date="2019" name="Int. J. Syst. Evol. Microbiol.">
        <title>The Global Catalogue of Microorganisms (GCM) 10K type strain sequencing project: providing services to taxonomists for standard genome sequencing and annotation.</title>
        <authorList>
            <consortium name="The Broad Institute Genomics Platform"/>
            <consortium name="The Broad Institute Genome Sequencing Center for Infectious Disease"/>
            <person name="Wu L."/>
            <person name="Ma J."/>
        </authorList>
    </citation>
    <scope>NUCLEOTIDE SEQUENCE [LARGE SCALE GENOMIC DNA]</scope>
    <source>
        <strain evidence="7">CGMCC 4.1622</strain>
    </source>
</reference>
<dbReference type="SUPFAM" id="SSF52540">
    <property type="entry name" value="P-loop containing nucleoside triphosphate hydrolases"/>
    <property type="match status" value="1"/>
</dbReference>
<accession>A0ABW0VJ16</accession>
<dbReference type="EMBL" id="JBHSOC010000070">
    <property type="protein sequence ID" value="MFC5645428.1"/>
    <property type="molecule type" value="Genomic_DNA"/>
</dbReference>
<dbReference type="InterPro" id="IPR050221">
    <property type="entry name" value="26S_Proteasome_ATPase"/>
</dbReference>
<comment type="similarity">
    <text evidence="1">Belongs to the AAA ATPase family.</text>
</comment>
<evidence type="ECO:0000256" key="4">
    <source>
        <dbReference type="SAM" id="MobiDB-lite"/>
    </source>
</evidence>
<gene>
    <name evidence="6" type="ORF">ACFPZF_29285</name>
</gene>
<dbReference type="PANTHER" id="PTHR23073">
    <property type="entry name" value="26S PROTEASOME REGULATORY SUBUNIT"/>
    <property type="match status" value="1"/>
</dbReference>
<dbReference type="GO" id="GO:0005524">
    <property type="term" value="F:ATP binding"/>
    <property type="evidence" value="ECO:0007669"/>
    <property type="project" value="UniProtKB-KW"/>
</dbReference>
<comment type="caution">
    <text evidence="6">The sequence shown here is derived from an EMBL/GenBank/DDBJ whole genome shotgun (WGS) entry which is preliminary data.</text>
</comment>
<keyword evidence="7" id="KW-1185">Reference proteome</keyword>
<dbReference type="InterPro" id="IPR003593">
    <property type="entry name" value="AAA+_ATPase"/>
</dbReference>
<organism evidence="6 7">
    <name type="scientific">Kitasatospora cinereorecta</name>
    <dbReference type="NCBI Taxonomy" id="285560"/>
    <lineage>
        <taxon>Bacteria</taxon>
        <taxon>Bacillati</taxon>
        <taxon>Actinomycetota</taxon>
        <taxon>Actinomycetes</taxon>
        <taxon>Kitasatosporales</taxon>
        <taxon>Streptomycetaceae</taxon>
        <taxon>Kitasatospora</taxon>
    </lineage>
</organism>
<dbReference type="InterPro" id="IPR027417">
    <property type="entry name" value="P-loop_NTPase"/>
</dbReference>